<reference evidence="3" key="2">
    <citation type="submission" date="2022-06" db="UniProtKB">
        <authorList>
            <consortium name="EnsemblMetazoa"/>
        </authorList>
    </citation>
    <scope>IDENTIFICATION</scope>
    <source>
        <strain evidence="3">PS312</strain>
    </source>
</reference>
<sequence>MKSNGYSFYISRVYRSNGAIDSTGVTNIKNAWSASLSHVDAYIFPCHSSSCPSATQQRLTVQAVDAVNAVKNGGTKIGMMWIDVEIYNWPSNQSNNRQFILDMANKLVALGYKVGIYSNNNNWQSIVGTDWNGVSKYPLWWANYNGHADLNNFKAFGGWSKPTIHQARF</sequence>
<dbReference type="GO" id="GO:0007165">
    <property type="term" value="P:signal transduction"/>
    <property type="evidence" value="ECO:0000318"/>
    <property type="project" value="GO_Central"/>
</dbReference>
<dbReference type="PROSITE" id="PS51904">
    <property type="entry name" value="GLYCOSYL_HYDROL_F25_2"/>
    <property type="match status" value="1"/>
</dbReference>
<dbReference type="PANTHER" id="PTHR23208">
    <property type="entry name" value="LYSOZYME PROTEIN"/>
    <property type="match status" value="1"/>
</dbReference>
<name>A0A2A6D2R0_PRIPA</name>
<proteinExistence type="inferred from homology"/>
<evidence type="ECO:0000313" key="3">
    <source>
        <dbReference type="EnsemblMetazoa" id="PPA28774.1"/>
    </source>
</evidence>
<dbReference type="Proteomes" id="UP000005239">
    <property type="component" value="Unassembled WGS sequence"/>
</dbReference>
<dbReference type="InterPro" id="IPR002053">
    <property type="entry name" value="Glyco_hydro_25"/>
</dbReference>
<evidence type="ECO:0000313" key="4">
    <source>
        <dbReference type="Proteomes" id="UP000005239"/>
    </source>
</evidence>
<dbReference type="Gene3D" id="3.20.20.80">
    <property type="entry name" value="Glycosidases"/>
    <property type="match status" value="1"/>
</dbReference>
<dbReference type="GO" id="GO:0003796">
    <property type="term" value="F:lysozyme activity"/>
    <property type="evidence" value="ECO:0007669"/>
    <property type="project" value="InterPro"/>
</dbReference>
<organism evidence="3 4">
    <name type="scientific">Pristionchus pacificus</name>
    <name type="common">Parasitic nematode worm</name>
    <dbReference type="NCBI Taxonomy" id="54126"/>
    <lineage>
        <taxon>Eukaryota</taxon>
        <taxon>Metazoa</taxon>
        <taxon>Ecdysozoa</taxon>
        <taxon>Nematoda</taxon>
        <taxon>Chromadorea</taxon>
        <taxon>Rhabditida</taxon>
        <taxon>Rhabditina</taxon>
        <taxon>Diplogasteromorpha</taxon>
        <taxon>Diplogasteroidea</taxon>
        <taxon>Neodiplogasteridae</taxon>
        <taxon>Pristionchus</taxon>
    </lineage>
</organism>
<dbReference type="EnsemblMetazoa" id="PPA28774.1">
    <property type="protein sequence ID" value="PPA28774.1"/>
    <property type="gene ID" value="WBGene00118328"/>
</dbReference>
<keyword evidence="4" id="KW-1185">Reference proteome</keyword>
<dbReference type="SUPFAM" id="SSF51445">
    <property type="entry name" value="(Trans)glycosidases"/>
    <property type="match status" value="1"/>
</dbReference>
<dbReference type="PANTHER" id="PTHR23208:SF36">
    <property type="entry name" value="LYSOZYME-RELATED"/>
    <property type="match status" value="1"/>
</dbReference>
<evidence type="ECO:0000256" key="1">
    <source>
        <dbReference type="ARBA" id="ARBA00010646"/>
    </source>
</evidence>
<dbReference type="GO" id="GO:0045087">
    <property type="term" value="P:innate immune response"/>
    <property type="evidence" value="ECO:0000318"/>
    <property type="project" value="GO_Central"/>
</dbReference>
<dbReference type="OrthoDB" id="2251794at2759"/>
<dbReference type="InterPro" id="IPR017853">
    <property type="entry name" value="GH"/>
</dbReference>
<accession>A0A8R1YN29</accession>
<dbReference type="InterPro" id="IPR051595">
    <property type="entry name" value="GH25_Enzymes"/>
</dbReference>
<gene>
    <name evidence="3" type="primary">WBGene00118328</name>
</gene>
<dbReference type="GO" id="GO:0016998">
    <property type="term" value="P:cell wall macromolecule catabolic process"/>
    <property type="evidence" value="ECO:0007669"/>
    <property type="project" value="InterPro"/>
</dbReference>
<protein>
    <submittedName>
        <fullName evidence="3">Glycoside hydrolase</fullName>
    </submittedName>
</protein>
<comment type="similarity">
    <text evidence="1">Belongs to the glycosyl hydrolase 25 family.</text>
</comment>
<evidence type="ECO:0000256" key="2">
    <source>
        <dbReference type="ARBA" id="ARBA00022729"/>
    </source>
</evidence>
<keyword evidence="2" id="KW-0732">Signal</keyword>
<dbReference type="AlphaFoldDB" id="A0A2A6D2R0"/>
<accession>A0A2A6D2R0</accession>
<dbReference type="GO" id="GO:0009253">
    <property type="term" value="P:peptidoglycan catabolic process"/>
    <property type="evidence" value="ECO:0007669"/>
    <property type="project" value="InterPro"/>
</dbReference>
<reference evidence="4" key="1">
    <citation type="journal article" date="2008" name="Nat. Genet.">
        <title>The Pristionchus pacificus genome provides a unique perspective on nematode lifestyle and parasitism.</title>
        <authorList>
            <person name="Dieterich C."/>
            <person name="Clifton S.W."/>
            <person name="Schuster L.N."/>
            <person name="Chinwalla A."/>
            <person name="Delehaunty K."/>
            <person name="Dinkelacker I."/>
            <person name="Fulton L."/>
            <person name="Fulton R."/>
            <person name="Godfrey J."/>
            <person name="Minx P."/>
            <person name="Mitreva M."/>
            <person name="Roeseler W."/>
            <person name="Tian H."/>
            <person name="Witte H."/>
            <person name="Yang S.P."/>
            <person name="Wilson R.K."/>
            <person name="Sommer R.J."/>
        </authorList>
    </citation>
    <scope>NUCLEOTIDE SEQUENCE [LARGE SCALE GENOMIC DNA]</scope>
    <source>
        <strain evidence="4">PS312</strain>
    </source>
</reference>